<gene>
    <name evidence="4" type="primary">Mfsd12</name>
    <name evidence="4" type="ORF">HALALB_R08158</name>
</gene>
<reference evidence="4 5" key="1">
    <citation type="submission" date="2019-09" db="EMBL/GenBank/DDBJ databases">
        <title>Bird 10,000 Genomes (B10K) Project - Family phase.</title>
        <authorList>
            <person name="Zhang G."/>
        </authorList>
    </citation>
    <scope>NUCLEOTIDE SEQUENCE [LARGE SCALE GENOMIC DNA]</scope>
    <source>
        <strain evidence="4">OUT-0040</strain>
        <tissue evidence="4">Blood</tissue>
    </source>
</reference>
<dbReference type="SUPFAM" id="SSF103473">
    <property type="entry name" value="MFS general substrate transporter"/>
    <property type="match status" value="1"/>
</dbReference>
<keyword evidence="5" id="KW-1185">Reference proteome</keyword>
<proteinExistence type="inferred from homology"/>
<comment type="caution">
    <text evidence="4">The sequence shown here is derived from an EMBL/GenBank/DDBJ whole genome shotgun (WGS) entry which is preliminary data.</text>
</comment>
<evidence type="ECO:0000313" key="4">
    <source>
        <dbReference type="EMBL" id="NWZ56933.1"/>
    </source>
</evidence>
<feature type="transmembrane region" description="Helical" evidence="3">
    <location>
        <begin position="25"/>
        <end position="45"/>
    </location>
</feature>
<accession>A0A7K7NNQ0</accession>
<feature type="transmembrane region" description="Helical" evidence="3">
    <location>
        <begin position="368"/>
        <end position="394"/>
    </location>
</feature>
<evidence type="ECO:0000256" key="3">
    <source>
        <dbReference type="SAM" id="Phobius"/>
    </source>
</evidence>
<dbReference type="AlphaFoldDB" id="A0A7K7NNQ0"/>
<dbReference type="GO" id="GO:0043474">
    <property type="term" value="P:pigment metabolic process involved in pigmentation"/>
    <property type="evidence" value="ECO:0007669"/>
    <property type="project" value="TreeGrafter"/>
</dbReference>
<evidence type="ECO:0000256" key="2">
    <source>
        <dbReference type="ARBA" id="ARBA00008335"/>
    </source>
</evidence>
<dbReference type="GO" id="GO:0015293">
    <property type="term" value="F:symporter activity"/>
    <property type="evidence" value="ECO:0007669"/>
    <property type="project" value="InterPro"/>
</dbReference>
<dbReference type="OrthoDB" id="1730117at2759"/>
<evidence type="ECO:0000313" key="5">
    <source>
        <dbReference type="Proteomes" id="UP000585422"/>
    </source>
</evidence>
<dbReference type="CDD" id="cd17491">
    <property type="entry name" value="MFS_MFSD12"/>
    <property type="match status" value="1"/>
</dbReference>
<dbReference type="FunFam" id="1.20.1250.20:FF:000206">
    <property type="entry name" value="Major facilitator superfamily domain containing 12"/>
    <property type="match status" value="1"/>
</dbReference>
<feature type="non-terminal residue" evidence="4">
    <location>
        <position position="1"/>
    </location>
</feature>
<dbReference type="Proteomes" id="UP000585422">
    <property type="component" value="Unassembled WGS sequence"/>
</dbReference>
<dbReference type="PANTHER" id="PTHR11328">
    <property type="entry name" value="MAJOR FACILITATOR SUPERFAMILY DOMAIN-CONTAINING PROTEIN"/>
    <property type="match status" value="1"/>
</dbReference>
<feature type="transmembrane region" description="Helical" evidence="3">
    <location>
        <begin position="239"/>
        <end position="257"/>
    </location>
</feature>
<sequence>DWLCLSQLGLLGSRETGLAASHSSALFPGTTCVLVSFPFIFNPCLGCKENTPEWAAFIYYLPFIIIFQFGWAATQISHLSLIPELVTTEHEKVELTAFRYAFTVMANITVYGLAWLLLNFQVDQPDRTEHLGIQDVPIFRNLSLIVMGLGAVFSLIFHLGTKEKPYPPGSLPQLEEGTPLLQKEPTSPPRPLLIWKDWLLEPAFYQVAVLYMSTRLIINLSQTYIAMYLTNSLLLPKKYIATIPLVMYISGFLSSFLMKPVNKWIGRNLTYFVGILVVLAFASWVTLARQMGAEIYGAAVLLGAGSATILVTSLSMTADLIGTNTHSGAFVYGAMSFTDKMANGLAVMAIQNLHPCPTELCCPACISFYHWVMVLVTGGIAIAAITSLCCIMVWPIRIRYHAVCLQGLSEAETPYGGTESVEGMSQHSTIN</sequence>
<comment type="similarity">
    <text evidence="2">Belongs to the major facilitator superfamily.</text>
</comment>
<dbReference type="GO" id="GO:0008643">
    <property type="term" value="P:carbohydrate transport"/>
    <property type="evidence" value="ECO:0007669"/>
    <property type="project" value="InterPro"/>
</dbReference>
<dbReference type="GO" id="GO:0005886">
    <property type="term" value="C:plasma membrane"/>
    <property type="evidence" value="ECO:0007669"/>
    <property type="project" value="TreeGrafter"/>
</dbReference>
<organism evidence="4 5">
    <name type="scientific">Haliaeetus albicilla</name>
    <name type="common">White-tailed sea-eagle</name>
    <name type="synonym">Falco albicilla</name>
    <dbReference type="NCBI Taxonomy" id="8969"/>
    <lineage>
        <taxon>Eukaryota</taxon>
        <taxon>Metazoa</taxon>
        <taxon>Chordata</taxon>
        <taxon>Craniata</taxon>
        <taxon>Vertebrata</taxon>
        <taxon>Euteleostomi</taxon>
        <taxon>Archelosauria</taxon>
        <taxon>Archosauria</taxon>
        <taxon>Dinosauria</taxon>
        <taxon>Saurischia</taxon>
        <taxon>Theropoda</taxon>
        <taxon>Coelurosauria</taxon>
        <taxon>Aves</taxon>
        <taxon>Neognathae</taxon>
        <taxon>Neoaves</taxon>
        <taxon>Telluraves</taxon>
        <taxon>Accipitrimorphae</taxon>
        <taxon>Accipitriformes</taxon>
        <taxon>Accipitridae</taxon>
        <taxon>Accipitrinae</taxon>
        <taxon>Haliaeetus</taxon>
    </lineage>
</organism>
<comment type="subcellular location">
    <subcellularLocation>
        <location evidence="1">Membrane</location>
        <topology evidence="1">Multi-pass membrane protein</topology>
    </subcellularLocation>
</comment>
<keyword evidence="3" id="KW-1133">Transmembrane helix</keyword>
<dbReference type="EMBL" id="VZSQ01000200">
    <property type="protein sequence ID" value="NWZ56933.1"/>
    <property type="molecule type" value="Genomic_DNA"/>
</dbReference>
<dbReference type="PANTHER" id="PTHR11328:SF28">
    <property type="entry name" value="MAJOR FACILITATOR SUPERFAMILY DOMAIN-CONTAINING PROTEIN 12"/>
    <property type="match status" value="1"/>
</dbReference>
<feature type="transmembrane region" description="Helical" evidence="3">
    <location>
        <begin position="57"/>
        <end position="77"/>
    </location>
</feature>
<feature type="transmembrane region" description="Helical" evidence="3">
    <location>
        <begin position="97"/>
        <end position="118"/>
    </location>
</feature>
<evidence type="ECO:0000256" key="1">
    <source>
        <dbReference type="ARBA" id="ARBA00004141"/>
    </source>
</evidence>
<feature type="transmembrane region" description="Helical" evidence="3">
    <location>
        <begin position="203"/>
        <end position="227"/>
    </location>
</feature>
<dbReference type="GO" id="GO:0048021">
    <property type="term" value="P:regulation of melanin biosynthetic process"/>
    <property type="evidence" value="ECO:0007669"/>
    <property type="project" value="TreeGrafter"/>
</dbReference>
<name>A0A7K7NNQ0_HALAL</name>
<dbReference type="InterPro" id="IPR036259">
    <property type="entry name" value="MFS_trans_sf"/>
</dbReference>
<protein>
    <submittedName>
        <fullName evidence="4">MFS12 protein</fullName>
    </submittedName>
</protein>
<dbReference type="Pfam" id="PF13347">
    <property type="entry name" value="MFS_2"/>
    <property type="match status" value="1"/>
</dbReference>
<feature type="transmembrane region" description="Helical" evidence="3">
    <location>
        <begin position="138"/>
        <end position="159"/>
    </location>
</feature>
<feature type="transmembrane region" description="Helical" evidence="3">
    <location>
        <begin position="269"/>
        <end position="288"/>
    </location>
</feature>
<keyword evidence="3" id="KW-0472">Membrane</keyword>
<dbReference type="InterPro" id="IPR039672">
    <property type="entry name" value="MFS_2"/>
</dbReference>
<keyword evidence="3" id="KW-0812">Transmembrane</keyword>
<feature type="transmembrane region" description="Helical" evidence="3">
    <location>
        <begin position="295"/>
        <end position="316"/>
    </location>
</feature>
<feature type="non-terminal residue" evidence="4">
    <location>
        <position position="431"/>
    </location>
</feature>